<feature type="transmembrane region" description="Helical" evidence="7">
    <location>
        <begin position="308"/>
        <end position="330"/>
    </location>
</feature>
<comment type="subcellular location">
    <subcellularLocation>
        <location evidence="1">Cell membrane</location>
        <topology evidence="1">Multi-pass membrane protein</topology>
    </subcellularLocation>
</comment>
<evidence type="ECO:0000313" key="9">
    <source>
        <dbReference type="Proteomes" id="UP001165089"/>
    </source>
</evidence>
<dbReference type="InterPro" id="IPR011701">
    <property type="entry name" value="MFS"/>
</dbReference>
<feature type="transmembrane region" description="Helical" evidence="7">
    <location>
        <begin position="230"/>
        <end position="256"/>
    </location>
</feature>
<evidence type="ECO:0000256" key="4">
    <source>
        <dbReference type="ARBA" id="ARBA00022692"/>
    </source>
</evidence>
<dbReference type="PANTHER" id="PTHR23517">
    <property type="entry name" value="RESISTANCE PROTEIN MDTM, PUTATIVE-RELATED-RELATED"/>
    <property type="match status" value="1"/>
</dbReference>
<evidence type="ECO:0000256" key="6">
    <source>
        <dbReference type="ARBA" id="ARBA00023136"/>
    </source>
</evidence>
<dbReference type="Gene3D" id="1.20.1250.20">
    <property type="entry name" value="MFS general substrate transporter like domains"/>
    <property type="match status" value="2"/>
</dbReference>
<keyword evidence="5 7" id="KW-1133">Transmembrane helix</keyword>
<dbReference type="PANTHER" id="PTHR23517:SF2">
    <property type="entry name" value="MULTIDRUG RESISTANCE PROTEIN MDTH"/>
    <property type="match status" value="1"/>
</dbReference>
<dbReference type="Pfam" id="PF07690">
    <property type="entry name" value="MFS_1"/>
    <property type="match status" value="1"/>
</dbReference>
<keyword evidence="4 7" id="KW-0812">Transmembrane</keyword>
<dbReference type="InterPro" id="IPR036259">
    <property type="entry name" value="MFS_trans_sf"/>
</dbReference>
<feature type="transmembrane region" description="Helical" evidence="7">
    <location>
        <begin position="336"/>
        <end position="358"/>
    </location>
</feature>
<keyword evidence="2" id="KW-0813">Transport</keyword>
<evidence type="ECO:0000256" key="2">
    <source>
        <dbReference type="ARBA" id="ARBA00022448"/>
    </source>
</evidence>
<sequence length="455" mass="49400">MTDAPSLREKYRFPASFWNANLTELFERAAYYSMASFVVIYLGRLGLGDWWPSTLNGVLWFLVYFLPILSGTIADHIGFRRSLFLACVLLVGGYFLMGYPVWFGGQTLSLQAGDTVTAGPGVMVPVALAILLVGVGASFVKPCIAGTVQRTHLGKATLAFGIFYMVVNIGSVVGRLTAFGVRTRLGRLDPIFAVSMAASVAAFLVVFFLYRDPESAVDPAKPRRTVPEILLGMFRVLGNGRFALFLVVSSGFYFIYNQVYNVLPLYVKKTVELSPAMDLYTLANPVTIVLFQLVITNLFGKLPPIKSIVVGTVIIGLAMLINVAPLYMAGGVTMRVWLPLGSLFVIMTVALIAFGELFAASRLYEYIGSLAPKGQEGLFLGYSNLPMAIGSLVGGPAGAWIFNRIMCAGAEKLPSGLLKLDPRAAATGWLILTAFGLGSALSLWFYNRWLQKQPA</sequence>
<keyword evidence="3" id="KW-1003">Cell membrane</keyword>
<evidence type="ECO:0000256" key="5">
    <source>
        <dbReference type="ARBA" id="ARBA00022989"/>
    </source>
</evidence>
<dbReference type="InterPro" id="IPR050171">
    <property type="entry name" value="MFS_Transporters"/>
</dbReference>
<feature type="transmembrane region" description="Helical" evidence="7">
    <location>
        <begin position="53"/>
        <end position="71"/>
    </location>
</feature>
<feature type="transmembrane region" description="Helical" evidence="7">
    <location>
        <begin position="379"/>
        <end position="402"/>
    </location>
</feature>
<keyword evidence="9" id="KW-1185">Reference proteome</keyword>
<feature type="transmembrane region" description="Helical" evidence="7">
    <location>
        <begin position="29"/>
        <end position="47"/>
    </location>
</feature>
<feature type="transmembrane region" description="Helical" evidence="7">
    <location>
        <begin position="190"/>
        <end position="210"/>
    </location>
</feature>
<proteinExistence type="predicted"/>
<feature type="transmembrane region" description="Helical" evidence="7">
    <location>
        <begin position="83"/>
        <end position="102"/>
    </location>
</feature>
<dbReference type="SUPFAM" id="SSF103473">
    <property type="entry name" value="MFS general substrate transporter"/>
    <property type="match status" value="1"/>
</dbReference>
<evidence type="ECO:0000256" key="3">
    <source>
        <dbReference type="ARBA" id="ARBA00022475"/>
    </source>
</evidence>
<feature type="transmembrane region" description="Helical" evidence="7">
    <location>
        <begin position="276"/>
        <end position="296"/>
    </location>
</feature>
<feature type="transmembrane region" description="Helical" evidence="7">
    <location>
        <begin position="156"/>
        <end position="178"/>
    </location>
</feature>
<evidence type="ECO:0000256" key="1">
    <source>
        <dbReference type="ARBA" id="ARBA00004651"/>
    </source>
</evidence>
<feature type="transmembrane region" description="Helical" evidence="7">
    <location>
        <begin position="422"/>
        <end position="446"/>
    </location>
</feature>
<dbReference type="Proteomes" id="UP001165089">
    <property type="component" value="Unassembled WGS sequence"/>
</dbReference>
<comment type="caution">
    <text evidence="8">The sequence shown here is derived from an EMBL/GenBank/DDBJ whole genome shotgun (WGS) entry which is preliminary data.</text>
</comment>
<gene>
    <name evidence="8" type="ORF">GETHPA_10160</name>
</gene>
<keyword evidence="6 7" id="KW-0472">Membrane</keyword>
<feature type="transmembrane region" description="Helical" evidence="7">
    <location>
        <begin position="122"/>
        <end position="144"/>
    </location>
</feature>
<dbReference type="RefSeq" id="WP_285723503.1">
    <property type="nucleotide sequence ID" value="NZ_BSDD01000002.1"/>
</dbReference>
<evidence type="ECO:0000313" key="8">
    <source>
        <dbReference type="EMBL" id="GLH69483.1"/>
    </source>
</evidence>
<evidence type="ECO:0000256" key="7">
    <source>
        <dbReference type="SAM" id="Phobius"/>
    </source>
</evidence>
<reference evidence="8 9" key="1">
    <citation type="journal article" date="2023" name="Antonie Van Leeuwenhoek">
        <title>Mesoterricola silvestris gen. nov., sp. nov., Mesoterricola sediminis sp. nov., Geothrix oryzae sp. nov., Geothrix edaphica sp. nov., Geothrix rubra sp. nov., and Geothrix limicola sp. nov., six novel members of Acidobacteriota isolated from soils.</title>
        <authorList>
            <person name="Itoh H."/>
            <person name="Sugisawa Y."/>
            <person name="Mise K."/>
            <person name="Xu Z."/>
            <person name="Kuniyasu M."/>
            <person name="Ushijima N."/>
            <person name="Kawano K."/>
            <person name="Kobayashi E."/>
            <person name="Shiratori Y."/>
            <person name="Masuda Y."/>
            <person name="Senoo K."/>
        </authorList>
    </citation>
    <scope>NUCLEOTIDE SEQUENCE [LARGE SCALE GENOMIC DNA]</scope>
    <source>
        <strain evidence="8 9">Red803</strain>
    </source>
</reference>
<accession>A0ABQ5Q4D2</accession>
<organism evidence="8 9">
    <name type="scientific">Geothrix rubra</name>
    <dbReference type="NCBI Taxonomy" id="2927977"/>
    <lineage>
        <taxon>Bacteria</taxon>
        <taxon>Pseudomonadati</taxon>
        <taxon>Acidobacteriota</taxon>
        <taxon>Holophagae</taxon>
        <taxon>Holophagales</taxon>
        <taxon>Holophagaceae</taxon>
        <taxon>Geothrix</taxon>
    </lineage>
</organism>
<dbReference type="EMBL" id="BSDD01000002">
    <property type="protein sequence ID" value="GLH69483.1"/>
    <property type="molecule type" value="Genomic_DNA"/>
</dbReference>
<name>A0ABQ5Q4D2_9BACT</name>
<protein>
    <submittedName>
        <fullName evidence="8">MFS transporter</fullName>
    </submittedName>
</protein>